<evidence type="ECO:0000313" key="1">
    <source>
        <dbReference type="EMBL" id="CEK89350.1"/>
    </source>
</evidence>
<reference evidence="1" key="1">
    <citation type="submission" date="2014-12" db="EMBL/GenBank/DDBJ databases">
        <title>Insight into the proteome of Arion vulgaris.</title>
        <authorList>
            <person name="Aradska J."/>
            <person name="Bulat T."/>
            <person name="Smidak R."/>
            <person name="Sarate P."/>
            <person name="Gangsoo J."/>
            <person name="Sialana F."/>
            <person name="Bilban M."/>
            <person name="Lubec G."/>
        </authorList>
    </citation>
    <scope>NUCLEOTIDE SEQUENCE</scope>
    <source>
        <tissue evidence="1">Skin</tissue>
    </source>
</reference>
<sequence>MAVAVKTSEGVVIDTDGSEVLLGPSLQAHDRKIKETNSAFNMTSNMIMRILAVNKALLWLESQNVCAF</sequence>
<gene>
    <name evidence="1" type="primary">ORF170398</name>
</gene>
<protein>
    <submittedName>
        <fullName evidence="1">Uncharacterized protein</fullName>
    </submittedName>
</protein>
<proteinExistence type="predicted"/>
<dbReference type="AlphaFoldDB" id="A0A0B7BB97"/>
<organism evidence="1">
    <name type="scientific">Arion vulgaris</name>
    <dbReference type="NCBI Taxonomy" id="1028688"/>
    <lineage>
        <taxon>Eukaryota</taxon>
        <taxon>Metazoa</taxon>
        <taxon>Spiralia</taxon>
        <taxon>Lophotrochozoa</taxon>
        <taxon>Mollusca</taxon>
        <taxon>Gastropoda</taxon>
        <taxon>Heterobranchia</taxon>
        <taxon>Euthyneura</taxon>
        <taxon>Panpulmonata</taxon>
        <taxon>Eupulmonata</taxon>
        <taxon>Stylommatophora</taxon>
        <taxon>Helicina</taxon>
        <taxon>Arionoidea</taxon>
        <taxon>Arionidae</taxon>
        <taxon>Arion</taxon>
    </lineage>
</organism>
<name>A0A0B7BB97_9EUPU</name>
<accession>A0A0B7BB97</accession>
<dbReference type="EMBL" id="HACG01042485">
    <property type="protein sequence ID" value="CEK89350.1"/>
    <property type="molecule type" value="Transcribed_RNA"/>
</dbReference>